<evidence type="ECO:0000256" key="2">
    <source>
        <dbReference type="RuleBase" id="RU000461"/>
    </source>
</evidence>
<proteinExistence type="inferred from homology"/>
<dbReference type="InterPro" id="IPR017972">
    <property type="entry name" value="Cyt_P450_CS"/>
</dbReference>
<keyword evidence="2" id="KW-0560">Oxidoreductase</keyword>
<dbReference type="Proteomes" id="UP001612928">
    <property type="component" value="Unassembled WGS sequence"/>
</dbReference>
<reference evidence="3 4" key="1">
    <citation type="submission" date="2024-10" db="EMBL/GenBank/DDBJ databases">
        <title>The Natural Products Discovery Center: Release of the First 8490 Sequenced Strains for Exploring Actinobacteria Biosynthetic Diversity.</title>
        <authorList>
            <person name="Kalkreuter E."/>
            <person name="Kautsar S.A."/>
            <person name="Yang D."/>
            <person name="Bader C.D."/>
            <person name="Teijaro C.N."/>
            <person name="Fluegel L."/>
            <person name="Davis C.M."/>
            <person name="Simpson J.R."/>
            <person name="Lauterbach L."/>
            <person name="Steele A.D."/>
            <person name="Gui C."/>
            <person name="Meng S."/>
            <person name="Li G."/>
            <person name="Viehrig K."/>
            <person name="Ye F."/>
            <person name="Su P."/>
            <person name="Kiefer A.F."/>
            <person name="Nichols A."/>
            <person name="Cepeda A.J."/>
            <person name="Yan W."/>
            <person name="Fan B."/>
            <person name="Jiang Y."/>
            <person name="Adhikari A."/>
            <person name="Zheng C.-J."/>
            <person name="Schuster L."/>
            <person name="Cowan T.M."/>
            <person name="Smanski M.J."/>
            <person name="Chevrette M.G."/>
            <person name="De Carvalho L.P.S."/>
            <person name="Shen B."/>
        </authorList>
    </citation>
    <scope>NUCLEOTIDE SEQUENCE [LARGE SCALE GENOMIC DNA]</scope>
    <source>
        <strain evidence="3 4">NPDC049503</strain>
    </source>
</reference>
<dbReference type="PANTHER" id="PTHR46696:SF1">
    <property type="entry name" value="CYTOCHROME P450 YJIB-RELATED"/>
    <property type="match status" value="1"/>
</dbReference>
<dbReference type="Gene3D" id="1.10.630.10">
    <property type="entry name" value="Cytochrome P450"/>
    <property type="match status" value="1"/>
</dbReference>
<dbReference type="PRINTS" id="PR00385">
    <property type="entry name" value="P450"/>
</dbReference>
<keyword evidence="4" id="KW-1185">Reference proteome</keyword>
<dbReference type="InterPro" id="IPR001128">
    <property type="entry name" value="Cyt_P450"/>
</dbReference>
<dbReference type="SUPFAM" id="SSF48264">
    <property type="entry name" value="Cytochrome P450"/>
    <property type="match status" value="1"/>
</dbReference>
<dbReference type="PANTHER" id="PTHR46696">
    <property type="entry name" value="P450, PUTATIVE (EUROFUNG)-RELATED"/>
    <property type="match status" value="1"/>
</dbReference>
<dbReference type="CDD" id="cd20625">
    <property type="entry name" value="CYP164-like"/>
    <property type="match status" value="1"/>
</dbReference>
<keyword evidence="2" id="KW-0349">Heme</keyword>
<dbReference type="RefSeq" id="WP_397026091.1">
    <property type="nucleotide sequence ID" value="NZ_JBITMB010000015.1"/>
</dbReference>
<evidence type="ECO:0000256" key="1">
    <source>
        <dbReference type="ARBA" id="ARBA00010617"/>
    </source>
</evidence>
<protein>
    <submittedName>
        <fullName evidence="3">Cytochrome P450</fullName>
    </submittedName>
</protein>
<keyword evidence="2" id="KW-0503">Monooxygenase</keyword>
<dbReference type="InterPro" id="IPR002397">
    <property type="entry name" value="Cyt_P450_B"/>
</dbReference>
<name>A0ABW8AG93_9ACTN</name>
<comment type="caution">
    <text evidence="3">The sequence shown here is derived from an EMBL/GenBank/DDBJ whole genome shotgun (WGS) entry which is preliminary data.</text>
</comment>
<dbReference type="PROSITE" id="PS00086">
    <property type="entry name" value="CYTOCHROME_P450"/>
    <property type="match status" value="1"/>
</dbReference>
<comment type="similarity">
    <text evidence="1 2">Belongs to the cytochrome P450 family.</text>
</comment>
<dbReference type="EMBL" id="JBITMB010000015">
    <property type="protein sequence ID" value="MFI7445613.1"/>
    <property type="molecule type" value="Genomic_DNA"/>
</dbReference>
<dbReference type="PRINTS" id="PR00359">
    <property type="entry name" value="BP450"/>
</dbReference>
<gene>
    <name evidence="3" type="ORF">ACIBP5_37075</name>
</gene>
<dbReference type="Pfam" id="PF00067">
    <property type="entry name" value="p450"/>
    <property type="match status" value="1"/>
</dbReference>
<keyword evidence="2" id="KW-0479">Metal-binding</keyword>
<evidence type="ECO:0000313" key="4">
    <source>
        <dbReference type="Proteomes" id="UP001612928"/>
    </source>
</evidence>
<organism evidence="3 4">
    <name type="scientific">Nonomuraea indica</name>
    <dbReference type="NCBI Taxonomy" id="1581193"/>
    <lineage>
        <taxon>Bacteria</taxon>
        <taxon>Bacillati</taxon>
        <taxon>Actinomycetota</taxon>
        <taxon>Actinomycetes</taxon>
        <taxon>Streptosporangiales</taxon>
        <taxon>Streptosporangiaceae</taxon>
        <taxon>Nonomuraea</taxon>
    </lineage>
</organism>
<sequence length="404" mass="43683">MAVPVGTGFDPADPAILRDPYPSYAWLLRNDPVHRGANGVWYVTRYDDVRTVLGEPRFGRAGIRDLWATLVGPGPLSEVLRHTIFFQDDPDHARLRALIGPAFTPRLIRTMQARIDENARDLLRPLRARGRMDVVDDFAYPLALATISTLLGMPAKDRDALRAWSVAIAPTLDLLAGPDEIARGQVAMGEFAAYLTELIGDRRAHPGEDLISAMIAATTGRDPITTDALIGTAVALVFAGHDTVTNQIGNSVLALLRHPRQLALLRAEPGRLPAAAEECLRYDSSVQSNSRRIAADLELSGTKLRQGDLVVALAGAANRDPAQFTEPDRFDIGRAEGPPLSFGAGMRFCLGALLARMELKAALRELTGLTGLRLAVADGELVYRRSTMFRGVVSLPISYAAGAP</sequence>
<dbReference type="InterPro" id="IPR036396">
    <property type="entry name" value="Cyt_P450_sf"/>
</dbReference>
<evidence type="ECO:0000313" key="3">
    <source>
        <dbReference type="EMBL" id="MFI7445613.1"/>
    </source>
</evidence>
<accession>A0ABW8AG93</accession>
<keyword evidence="2" id="KW-0408">Iron</keyword>